<feature type="domain" description="VTT" evidence="7">
    <location>
        <begin position="70"/>
        <end position="188"/>
    </location>
</feature>
<feature type="transmembrane region" description="Helical" evidence="6">
    <location>
        <begin position="12"/>
        <end position="29"/>
    </location>
</feature>
<keyword evidence="5 6" id="KW-0472">Membrane</keyword>
<dbReference type="OrthoDB" id="3173541at2"/>
<dbReference type="Proteomes" id="UP000175744">
    <property type="component" value="Unassembled WGS sequence"/>
</dbReference>
<evidence type="ECO:0000256" key="3">
    <source>
        <dbReference type="ARBA" id="ARBA00022692"/>
    </source>
</evidence>
<name>A0A1E8EZ30_9CLOT</name>
<comment type="similarity">
    <text evidence="6">Belongs to the TVP38/TMEM64 family.</text>
</comment>
<evidence type="ECO:0000313" key="8">
    <source>
        <dbReference type="EMBL" id="OFI06222.1"/>
    </source>
</evidence>
<dbReference type="InterPro" id="IPR032816">
    <property type="entry name" value="VTT_dom"/>
</dbReference>
<dbReference type="PANTHER" id="PTHR12677">
    <property type="entry name" value="GOLGI APPARATUS MEMBRANE PROTEIN TVP38-RELATED"/>
    <property type="match status" value="1"/>
</dbReference>
<reference evidence="8 9" key="1">
    <citation type="submission" date="2016-06" db="EMBL/GenBank/DDBJ databases">
        <title>Genome sequence of Clostridium acetireducens DSM 10703.</title>
        <authorList>
            <person name="Poehlein A."/>
            <person name="Fluechter S."/>
            <person name="Duerre P."/>
            <person name="Daniel R."/>
        </authorList>
    </citation>
    <scope>NUCLEOTIDE SEQUENCE [LARGE SCALE GENOMIC DNA]</scope>
    <source>
        <strain evidence="8 9">DSM 10703</strain>
    </source>
</reference>
<dbReference type="InterPro" id="IPR015414">
    <property type="entry name" value="TMEM64"/>
</dbReference>
<dbReference type="GO" id="GO:0005886">
    <property type="term" value="C:plasma membrane"/>
    <property type="evidence" value="ECO:0007669"/>
    <property type="project" value="UniProtKB-SubCell"/>
</dbReference>
<evidence type="ECO:0000256" key="5">
    <source>
        <dbReference type="ARBA" id="ARBA00023136"/>
    </source>
</evidence>
<dbReference type="STRING" id="1121290.CLAOCE_11210"/>
<dbReference type="PATRIC" id="fig|1121290.3.peg.1127"/>
<comment type="caution">
    <text evidence="8">The sequence shown here is derived from an EMBL/GenBank/DDBJ whole genome shotgun (WGS) entry which is preliminary data.</text>
</comment>
<keyword evidence="3 6" id="KW-0812">Transmembrane</keyword>
<feature type="transmembrane region" description="Helical" evidence="6">
    <location>
        <begin position="49"/>
        <end position="70"/>
    </location>
</feature>
<gene>
    <name evidence="8" type="primary">ydjZ_1</name>
    <name evidence="8" type="ORF">CLOACE_11210</name>
</gene>
<proteinExistence type="inferred from homology"/>
<comment type="subcellular location">
    <subcellularLocation>
        <location evidence="1 6">Cell membrane</location>
        <topology evidence="1 6">Multi-pass membrane protein</topology>
    </subcellularLocation>
</comment>
<feature type="transmembrane region" description="Helical" evidence="6">
    <location>
        <begin position="82"/>
        <end position="110"/>
    </location>
</feature>
<keyword evidence="9" id="KW-1185">Reference proteome</keyword>
<dbReference type="AlphaFoldDB" id="A0A1E8EZ30"/>
<evidence type="ECO:0000256" key="2">
    <source>
        <dbReference type="ARBA" id="ARBA00022475"/>
    </source>
</evidence>
<accession>A0A1E8EZ30</accession>
<evidence type="ECO:0000256" key="4">
    <source>
        <dbReference type="ARBA" id="ARBA00022989"/>
    </source>
</evidence>
<dbReference type="Pfam" id="PF09335">
    <property type="entry name" value="VTT_dom"/>
    <property type="match status" value="1"/>
</dbReference>
<keyword evidence="4 6" id="KW-1133">Transmembrane helix</keyword>
<evidence type="ECO:0000256" key="1">
    <source>
        <dbReference type="ARBA" id="ARBA00004651"/>
    </source>
</evidence>
<sequence>MKKFFNKYKNYSFIAIFLLITLYITYEYYNKYFYMLKNPYKVKSFILSYGKYGFVVFILLQIIQVVAFFIPGEIIQITGGYIYGTVVGTILSLIGITIGSCITFFTSYLFGKSFTKKIIPRKDFKFFNKILKFGDINIIVFLLYLIPGIPKDVLGYICGIANINFKNFLMYSTIGRIPGIIVSSYFGRNLNSGNNITLITIAIVMTILFFIGVYKGEKIIKNIISK</sequence>
<keyword evidence="2 6" id="KW-1003">Cell membrane</keyword>
<organism evidence="8 9">
    <name type="scientific">Clostridium acetireducens DSM 10703</name>
    <dbReference type="NCBI Taxonomy" id="1121290"/>
    <lineage>
        <taxon>Bacteria</taxon>
        <taxon>Bacillati</taxon>
        <taxon>Bacillota</taxon>
        <taxon>Clostridia</taxon>
        <taxon>Eubacteriales</taxon>
        <taxon>Clostridiaceae</taxon>
        <taxon>Clostridium</taxon>
    </lineage>
</organism>
<evidence type="ECO:0000313" key="9">
    <source>
        <dbReference type="Proteomes" id="UP000175744"/>
    </source>
</evidence>
<feature type="transmembrane region" description="Helical" evidence="6">
    <location>
        <begin position="130"/>
        <end position="147"/>
    </location>
</feature>
<feature type="transmembrane region" description="Helical" evidence="6">
    <location>
        <begin position="193"/>
        <end position="214"/>
    </location>
</feature>
<protein>
    <recommendedName>
        <fullName evidence="6">TVP38/TMEM64 family membrane protein</fullName>
    </recommendedName>
</protein>
<evidence type="ECO:0000256" key="6">
    <source>
        <dbReference type="RuleBase" id="RU366058"/>
    </source>
</evidence>
<evidence type="ECO:0000259" key="7">
    <source>
        <dbReference type="Pfam" id="PF09335"/>
    </source>
</evidence>
<dbReference type="PANTHER" id="PTHR12677:SF59">
    <property type="entry name" value="GOLGI APPARATUS MEMBRANE PROTEIN TVP38-RELATED"/>
    <property type="match status" value="1"/>
</dbReference>
<dbReference type="RefSeq" id="WP_070110073.1">
    <property type="nucleotide sequence ID" value="NZ_LZFO01000013.1"/>
</dbReference>
<dbReference type="EMBL" id="LZFO01000013">
    <property type="protein sequence ID" value="OFI06222.1"/>
    <property type="molecule type" value="Genomic_DNA"/>
</dbReference>